<proteinExistence type="predicted"/>
<dbReference type="Proteomes" id="UP000765509">
    <property type="component" value="Unassembled WGS sequence"/>
</dbReference>
<organism evidence="2 3">
    <name type="scientific">Austropuccinia psidii MF-1</name>
    <dbReference type="NCBI Taxonomy" id="1389203"/>
    <lineage>
        <taxon>Eukaryota</taxon>
        <taxon>Fungi</taxon>
        <taxon>Dikarya</taxon>
        <taxon>Basidiomycota</taxon>
        <taxon>Pucciniomycotina</taxon>
        <taxon>Pucciniomycetes</taxon>
        <taxon>Pucciniales</taxon>
        <taxon>Sphaerophragmiaceae</taxon>
        <taxon>Austropuccinia</taxon>
    </lineage>
</organism>
<gene>
    <name evidence="2" type="ORF">O181_012935</name>
</gene>
<comment type="caution">
    <text evidence="2">The sequence shown here is derived from an EMBL/GenBank/DDBJ whole genome shotgun (WGS) entry which is preliminary data.</text>
</comment>
<keyword evidence="3" id="KW-1185">Reference proteome</keyword>
<evidence type="ECO:0000313" key="3">
    <source>
        <dbReference type="Proteomes" id="UP000765509"/>
    </source>
</evidence>
<feature type="region of interest" description="Disordered" evidence="1">
    <location>
        <begin position="10"/>
        <end position="29"/>
    </location>
</feature>
<evidence type="ECO:0000313" key="2">
    <source>
        <dbReference type="EMBL" id="MBW0473220.1"/>
    </source>
</evidence>
<dbReference type="AlphaFoldDB" id="A0A9Q3BYW7"/>
<reference evidence="2" key="1">
    <citation type="submission" date="2021-03" db="EMBL/GenBank/DDBJ databases">
        <title>Draft genome sequence of rust myrtle Austropuccinia psidii MF-1, a brazilian biotype.</title>
        <authorList>
            <person name="Quecine M.C."/>
            <person name="Pachon D.M.R."/>
            <person name="Bonatelli M.L."/>
            <person name="Correr F.H."/>
            <person name="Franceschini L.M."/>
            <person name="Leite T.F."/>
            <person name="Margarido G.R.A."/>
            <person name="Almeida C.A."/>
            <person name="Ferrarezi J.A."/>
            <person name="Labate C.A."/>
        </authorList>
    </citation>
    <scope>NUCLEOTIDE SEQUENCE</scope>
    <source>
        <strain evidence="2">MF-1</strain>
    </source>
</reference>
<sequence>MVHGALRLLWPKPNEAKRGQGGSQPAPKARWVSNHKLAHLRQFWPQSQQSQKWPKGPQDPNWPRITFWPLSIPGLWKPPEAISSGAEIFPLNSGEDLSFTNVLHTKGSRHGPYMVQYTIMHQFFSAIQW</sequence>
<protein>
    <submittedName>
        <fullName evidence="2">Uncharacterized protein</fullName>
    </submittedName>
</protein>
<accession>A0A9Q3BYW7</accession>
<evidence type="ECO:0000256" key="1">
    <source>
        <dbReference type="SAM" id="MobiDB-lite"/>
    </source>
</evidence>
<name>A0A9Q3BYW7_9BASI</name>
<dbReference type="EMBL" id="AVOT02003332">
    <property type="protein sequence ID" value="MBW0473220.1"/>
    <property type="molecule type" value="Genomic_DNA"/>
</dbReference>